<evidence type="ECO:0000256" key="4">
    <source>
        <dbReference type="ARBA" id="ARBA00059599"/>
    </source>
</evidence>
<feature type="domain" description="ATP synthase A/B type C-terminal" evidence="6">
    <location>
        <begin position="341"/>
        <end position="436"/>
    </location>
</feature>
<dbReference type="Proteomes" id="UP000280881">
    <property type="component" value="Unassembled WGS sequence"/>
</dbReference>
<gene>
    <name evidence="7" type="ORF">C7457_1338</name>
</gene>
<evidence type="ECO:0000313" key="7">
    <source>
        <dbReference type="EMBL" id="RKQ61878.1"/>
    </source>
</evidence>
<dbReference type="InterPro" id="IPR027417">
    <property type="entry name" value="P-loop_NTPase"/>
</dbReference>
<evidence type="ECO:0000256" key="2">
    <source>
        <dbReference type="ARBA" id="ARBA00022448"/>
    </source>
</evidence>
<evidence type="ECO:0000313" key="8">
    <source>
        <dbReference type="Proteomes" id="UP000280881"/>
    </source>
</evidence>
<dbReference type="InterPro" id="IPR055190">
    <property type="entry name" value="ATP-synt_VA_C"/>
</dbReference>
<dbReference type="Pfam" id="PF22919">
    <property type="entry name" value="ATP-synt_VA_C"/>
    <property type="match status" value="1"/>
</dbReference>
<dbReference type="EMBL" id="RBIE01000002">
    <property type="protein sequence ID" value="RKQ61878.1"/>
    <property type="molecule type" value="Genomic_DNA"/>
</dbReference>
<evidence type="ECO:0000256" key="3">
    <source>
        <dbReference type="ARBA" id="ARBA00023065"/>
    </source>
</evidence>
<dbReference type="Gene3D" id="3.40.50.12240">
    <property type="match status" value="1"/>
</dbReference>
<keyword evidence="8" id="KW-1185">Reference proteome</keyword>
<name>A0A420W709_9BACT</name>
<dbReference type="SUPFAM" id="SSF52540">
    <property type="entry name" value="P-loop containing nucleoside triphosphate hydrolases"/>
    <property type="match status" value="1"/>
</dbReference>
<sequence>MKEYYRGIESLKEQLVFFKSSTIKPAFGERVFVKWKGKEVPGRVIEINEKLTLIEILGDSSGISRDALVRFTGQMFTVPVSEEMVGKSFNAYGEELKTGRKFIGREVEVYRKPINPFFREYPKEPIVTGFSAIDGLNVLVKGQKLPIFAVSGVETEDLVINLVNSIQTEKTLTVLGIIGLKNEIVDYLLKRISGNTIIFVAKASDPPAAQVLLPRTTLTVAEFFAFEKGVDVVVVLFDMTNYCDSLRQISSKREEIPGRKGYPAYMYSDLASIYERAGLIKGKKGSLTMIPVLTMPDDDITHPIPDLTGYITEGQLVLDRKLHKQNVKPPIDILLSLSRLMNDAVGPFHRRFASQLYSAYAKFKTVEKLASIIGECELGEVERKYLEFGRRFLREFINQKEGERRSLEKTFRIGLELLSLLPESELTQLKKEDLKRLKR</sequence>
<accession>A0A420W709</accession>
<dbReference type="InterPro" id="IPR000194">
    <property type="entry name" value="ATPase_F1/V1/A1_a/bsu_nucl-bd"/>
</dbReference>
<feature type="domain" description="ATPase F1/V1/A1 complex alpha/beta subunit nucleotide-binding" evidence="5">
    <location>
        <begin position="129"/>
        <end position="338"/>
    </location>
</feature>
<evidence type="ECO:0000256" key="1">
    <source>
        <dbReference type="ARBA" id="ARBA00008936"/>
    </source>
</evidence>
<comment type="caution">
    <text evidence="7">The sequence shown here is derived from an EMBL/GenBank/DDBJ whole genome shotgun (WGS) entry which is preliminary data.</text>
</comment>
<evidence type="ECO:0000259" key="5">
    <source>
        <dbReference type="Pfam" id="PF00006"/>
    </source>
</evidence>
<keyword evidence="2" id="KW-0813">Transport</keyword>
<evidence type="ECO:0000259" key="6">
    <source>
        <dbReference type="Pfam" id="PF22919"/>
    </source>
</evidence>
<dbReference type="NCBIfam" id="NF003235">
    <property type="entry name" value="PRK04196.1"/>
    <property type="match status" value="1"/>
</dbReference>
<comment type="function">
    <text evidence="4">Produces ATP from ADP in the presence of a proton gradient across the membrane. The V-type beta chain is a regulatory subunit.</text>
</comment>
<proteinExistence type="inferred from homology"/>
<dbReference type="GO" id="GO:0046961">
    <property type="term" value="F:proton-transporting ATPase activity, rotational mechanism"/>
    <property type="evidence" value="ECO:0007669"/>
    <property type="project" value="TreeGrafter"/>
</dbReference>
<dbReference type="PANTHER" id="PTHR43389:SF4">
    <property type="entry name" value="V-TYPE PROTON ATPASE SUBUNIT B"/>
    <property type="match status" value="1"/>
</dbReference>
<reference evidence="7 8" key="1">
    <citation type="submission" date="2018-10" db="EMBL/GenBank/DDBJ databases">
        <title>Genomic Encyclopedia of Type Strains, Phase IV (KMG-IV): sequencing the most valuable type-strain genomes for metagenomic binning, comparative biology and taxonomic classification.</title>
        <authorList>
            <person name="Goeker M."/>
        </authorList>
    </citation>
    <scope>NUCLEOTIDE SEQUENCE [LARGE SCALE GENOMIC DNA]</scope>
    <source>
        <strain evidence="7 8">DSM 15521</strain>
    </source>
</reference>
<comment type="similarity">
    <text evidence="1">Belongs to the ATPase alpha/beta chains family.</text>
</comment>
<dbReference type="Pfam" id="PF00006">
    <property type="entry name" value="ATP-synt_ab"/>
    <property type="match status" value="1"/>
</dbReference>
<protein>
    <submittedName>
        <fullName evidence="7">V/A-type H+-transporting ATPase subunit B</fullName>
    </submittedName>
</protein>
<dbReference type="OrthoDB" id="9802718at2"/>
<dbReference type="PROSITE" id="PS00152">
    <property type="entry name" value="ATPASE_ALPHA_BETA"/>
    <property type="match status" value="1"/>
</dbReference>
<dbReference type="GO" id="GO:0005524">
    <property type="term" value="F:ATP binding"/>
    <property type="evidence" value="ECO:0007669"/>
    <property type="project" value="InterPro"/>
</dbReference>
<keyword evidence="3" id="KW-0406">Ion transport</keyword>
<dbReference type="PANTHER" id="PTHR43389">
    <property type="entry name" value="V-TYPE PROTON ATPASE SUBUNIT B"/>
    <property type="match status" value="1"/>
</dbReference>
<dbReference type="InterPro" id="IPR020003">
    <property type="entry name" value="ATPase_a/bsu_AS"/>
</dbReference>
<organism evidence="7 8">
    <name type="scientific">Thermovibrio guaymasensis</name>
    <dbReference type="NCBI Taxonomy" id="240167"/>
    <lineage>
        <taxon>Bacteria</taxon>
        <taxon>Pseudomonadati</taxon>
        <taxon>Aquificota</taxon>
        <taxon>Aquificia</taxon>
        <taxon>Desulfurobacteriales</taxon>
        <taxon>Desulfurobacteriaceae</taxon>
        <taxon>Thermovibrio</taxon>
    </lineage>
</organism>
<dbReference type="AlphaFoldDB" id="A0A420W709"/>
<dbReference type="InterPro" id="IPR022879">
    <property type="entry name" value="V-ATPase_su_B/beta"/>
</dbReference>
<dbReference type="RefSeq" id="WP_121171317.1">
    <property type="nucleotide sequence ID" value="NZ_RBIE01000002.1"/>
</dbReference>